<keyword evidence="11" id="KW-0407">Ion channel</keyword>
<sequence length="188" mass="21730">MHLRVAVAEFIPFLKLRKENGNVIMSGALADAFDLIARRVNFTYTLYRAEGDVWGIKRPNGWTGMLGMVSRNEVDIALGPFTLTYGRWSEFKMSAPLYADNIEILTPVFEWRMALFNMITVFKYEVWILLFFTVILICLAMSVTDKCDNPNSKFQTRICKNLWNVTRTLLQKGEGTNNYNYFALNLKN</sequence>
<protein>
    <recommendedName>
        <fullName evidence="13">Ionotropic glutamate receptor L-glutamate and glycine-binding domain-containing protein</fullName>
    </recommendedName>
</protein>
<keyword evidence="9" id="KW-0325">Glycoprotein</keyword>
<name>A0AAV4XUG3_CAEEX</name>
<proteinExistence type="predicted"/>
<dbReference type="SMART" id="SM00918">
    <property type="entry name" value="Lig_chan-Glu_bd"/>
    <property type="match status" value="1"/>
</dbReference>
<feature type="domain" description="Ionotropic glutamate receptor L-glutamate and glycine-binding" evidence="13">
    <location>
        <begin position="12"/>
        <end position="71"/>
    </location>
</feature>
<gene>
    <name evidence="14" type="ORF">CEXT_59851</name>
</gene>
<dbReference type="PANTHER" id="PTHR42643">
    <property type="entry name" value="IONOTROPIC RECEPTOR 20A-RELATED"/>
    <property type="match status" value="1"/>
</dbReference>
<accession>A0AAV4XUG3</accession>
<dbReference type="Proteomes" id="UP001054945">
    <property type="component" value="Unassembled WGS sequence"/>
</dbReference>
<dbReference type="EMBL" id="BPLR01000918">
    <property type="protein sequence ID" value="GIY98379.1"/>
    <property type="molecule type" value="Genomic_DNA"/>
</dbReference>
<evidence type="ECO:0000256" key="4">
    <source>
        <dbReference type="ARBA" id="ARBA00022692"/>
    </source>
</evidence>
<feature type="transmembrane region" description="Helical" evidence="12">
    <location>
        <begin position="121"/>
        <end position="143"/>
    </location>
</feature>
<keyword evidence="3" id="KW-1003">Cell membrane</keyword>
<dbReference type="GO" id="GO:0015276">
    <property type="term" value="F:ligand-gated monoatomic ion channel activity"/>
    <property type="evidence" value="ECO:0007669"/>
    <property type="project" value="InterPro"/>
</dbReference>
<comment type="caution">
    <text evidence="14">The sequence shown here is derived from an EMBL/GenBank/DDBJ whole genome shotgun (WGS) entry which is preliminary data.</text>
</comment>
<evidence type="ECO:0000259" key="13">
    <source>
        <dbReference type="SMART" id="SM00918"/>
    </source>
</evidence>
<reference evidence="14 15" key="1">
    <citation type="submission" date="2021-06" db="EMBL/GenBank/DDBJ databases">
        <title>Caerostris extrusa draft genome.</title>
        <authorList>
            <person name="Kono N."/>
            <person name="Arakawa K."/>
        </authorList>
    </citation>
    <scope>NUCLEOTIDE SEQUENCE [LARGE SCALE GENOMIC DNA]</scope>
</reference>
<keyword evidence="2" id="KW-0813">Transport</keyword>
<evidence type="ECO:0000256" key="6">
    <source>
        <dbReference type="ARBA" id="ARBA00023065"/>
    </source>
</evidence>
<keyword evidence="8" id="KW-0675">Receptor</keyword>
<evidence type="ECO:0000256" key="1">
    <source>
        <dbReference type="ARBA" id="ARBA00004651"/>
    </source>
</evidence>
<keyword evidence="10" id="KW-1071">Ligand-gated ion channel</keyword>
<evidence type="ECO:0000256" key="7">
    <source>
        <dbReference type="ARBA" id="ARBA00023136"/>
    </source>
</evidence>
<evidence type="ECO:0000313" key="14">
    <source>
        <dbReference type="EMBL" id="GIY98379.1"/>
    </source>
</evidence>
<evidence type="ECO:0000256" key="2">
    <source>
        <dbReference type="ARBA" id="ARBA00022448"/>
    </source>
</evidence>
<dbReference type="SUPFAM" id="SSF53850">
    <property type="entry name" value="Periplasmic binding protein-like II"/>
    <property type="match status" value="1"/>
</dbReference>
<keyword evidence="4 12" id="KW-0812">Transmembrane</keyword>
<dbReference type="Gene3D" id="1.10.287.70">
    <property type="match status" value="1"/>
</dbReference>
<dbReference type="Pfam" id="PF10613">
    <property type="entry name" value="Lig_chan-Glu_bd"/>
    <property type="match status" value="1"/>
</dbReference>
<evidence type="ECO:0000256" key="9">
    <source>
        <dbReference type="ARBA" id="ARBA00023180"/>
    </source>
</evidence>
<evidence type="ECO:0000256" key="12">
    <source>
        <dbReference type="SAM" id="Phobius"/>
    </source>
</evidence>
<evidence type="ECO:0000256" key="11">
    <source>
        <dbReference type="ARBA" id="ARBA00023303"/>
    </source>
</evidence>
<dbReference type="InterPro" id="IPR052192">
    <property type="entry name" value="Insect_Ionotropic_Sensory_Rcpt"/>
</dbReference>
<keyword evidence="6" id="KW-0406">Ion transport</keyword>
<dbReference type="Gene3D" id="3.40.190.10">
    <property type="entry name" value="Periplasmic binding protein-like II"/>
    <property type="match status" value="1"/>
</dbReference>
<dbReference type="InterPro" id="IPR019594">
    <property type="entry name" value="Glu/Gly-bd"/>
</dbReference>
<keyword evidence="7 12" id="KW-0472">Membrane</keyword>
<organism evidence="14 15">
    <name type="scientific">Caerostris extrusa</name>
    <name type="common">Bark spider</name>
    <name type="synonym">Caerostris bankana</name>
    <dbReference type="NCBI Taxonomy" id="172846"/>
    <lineage>
        <taxon>Eukaryota</taxon>
        <taxon>Metazoa</taxon>
        <taxon>Ecdysozoa</taxon>
        <taxon>Arthropoda</taxon>
        <taxon>Chelicerata</taxon>
        <taxon>Arachnida</taxon>
        <taxon>Araneae</taxon>
        <taxon>Araneomorphae</taxon>
        <taxon>Entelegynae</taxon>
        <taxon>Araneoidea</taxon>
        <taxon>Araneidae</taxon>
        <taxon>Caerostris</taxon>
    </lineage>
</organism>
<evidence type="ECO:0000313" key="15">
    <source>
        <dbReference type="Proteomes" id="UP001054945"/>
    </source>
</evidence>
<dbReference type="PANTHER" id="PTHR42643:SF38">
    <property type="entry name" value="IONOTROPIC RECEPTOR 100A"/>
    <property type="match status" value="1"/>
</dbReference>
<evidence type="ECO:0000256" key="10">
    <source>
        <dbReference type="ARBA" id="ARBA00023286"/>
    </source>
</evidence>
<keyword evidence="15" id="KW-1185">Reference proteome</keyword>
<comment type="subcellular location">
    <subcellularLocation>
        <location evidence="1">Cell membrane</location>
        <topology evidence="1">Multi-pass membrane protein</topology>
    </subcellularLocation>
</comment>
<dbReference type="AlphaFoldDB" id="A0AAV4XUG3"/>
<keyword evidence="5 12" id="KW-1133">Transmembrane helix</keyword>
<evidence type="ECO:0000256" key="8">
    <source>
        <dbReference type="ARBA" id="ARBA00023170"/>
    </source>
</evidence>
<evidence type="ECO:0000256" key="3">
    <source>
        <dbReference type="ARBA" id="ARBA00022475"/>
    </source>
</evidence>
<dbReference type="GO" id="GO:0005886">
    <property type="term" value="C:plasma membrane"/>
    <property type="evidence" value="ECO:0007669"/>
    <property type="project" value="UniProtKB-SubCell"/>
</dbReference>
<evidence type="ECO:0000256" key="5">
    <source>
        <dbReference type="ARBA" id="ARBA00022989"/>
    </source>
</evidence>